<evidence type="ECO:0000313" key="7">
    <source>
        <dbReference type="EMBL" id="HER95200.1"/>
    </source>
</evidence>
<gene>
    <name evidence="7" type="ORF">ENO59_01570</name>
</gene>
<dbReference type="InterPro" id="IPR009003">
    <property type="entry name" value="Peptidase_S1_PA"/>
</dbReference>
<dbReference type="SUPFAM" id="SSF50494">
    <property type="entry name" value="Trypsin-like serine proteases"/>
    <property type="match status" value="1"/>
</dbReference>
<evidence type="ECO:0000256" key="5">
    <source>
        <dbReference type="ARBA" id="ARBA00022801"/>
    </source>
</evidence>
<dbReference type="Gene3D" id="2.40.10.10">
    <property type="entry name" value="Trypsin-like serine proteases"/>
    <property type="match status" value="1"/>
</dbReference>
<comment type="similarity">
    <text evidence="1 6">Belongs to the peptidase S46 family.</text>
</comment>
<dbReference type="GO" id="GO:0006508">
    <property type="term" value="P:proteolysis"/>
    <property type="evidence" value="ECO:0007669"/>
    <property type="project" value="UniProtKB-KW"/>
</dbReference>
<dbReference type="PANTHER" id="PTHR38469">
    <property type="entry name" value="PERIPLASMIC PEPTIDASE SUBFAMILY S1B"/>
    <property type="match status" value="1"/>
</dbReference>
<organism evidence="7">
    <name type="scientific">Rhodothermus marinus</name>
    <name type="common">Rhodothermus obamensis</name>
    <dbReference type="NCBI Taxonomy" id="29549"/>
    <lineage>
        <taxon>Bacteria</taxon>
        <taxon>Pseudomonadati</taxon>
        <taxon>Rhodothermota</taxon>
        <taxon>Rhodothermia</taxon>
        <taxon>Rhodothermales</taxon>
        <taxon>Rhodothermaceae</taxon>
        <taxon>Rhodothermus</taxon>
    </lineage>
</organism>
<keyword evidence="3 6" id="KW-0645">Protease</keyword>
<accession>A0A7V2AYX0</accession>
<sequence length="757" mass="84462">MNYCCKTMKRVDGLLILSLIWFWGCASSRPSATVPAVSSTAPPPPAVVPEVLASGAAVLASDTVQAGRFDNGKMWTFEDPPIAYFAEAYGFRPDSNWFREARLGALRLPNCSASFVSPNGLVMTNHHCAREAIVAVSQPGENLLDHGFYARSLAEERRAEDYYVDQLIEIRDVTHEVYAALEGAETDAERAMARQQAIEALEQRLLEEKGGEEAGYVVEVISLYNGAKYSAYIFRRYRDLRLVMAPELQLGYFGGDPDNFTYPRYALDVTFFRVYDENGRPMRTPHYFRWSQEGVKEGDAVFVIGNPGSTSRLQTVAQLEFRRDVLEPAILRLIQTRMAALQEHLQGLPEGSEREQVRNEIFSLSNAEKLYTGRVKGLRDPYIIARRRDAERRFREALQRDSTLAQTYDPLFDRMAELVRQQRTYATELQAFLGFNPGSSLSSTVERRAILAFIYASRKQVGASEEMLAELRQQILSVEDQPKGVQWRYLKARLEDFVHYFGASSPVVQQILQGRDPEEVAQHIVAHSVLADSAQAAQALASGTLTLEDPAVALVAAVWPRFQAFQSAWAGISAQQQEIASQLGRARYEVYGTAVPPDATFSLRIADGVVKGYTYNGTLAPPYTTFYGLYDRYYAFGPATDWTLPERWLHPSETFDRSTPLNFVATADIIGGNSGSPVINAKLEVVGLVFDGNIESLPADYIYLPDRGMRAVAVDVRGILEALDEIYDADRLVLELTTGEVVGTEEEADARMSQKAP</sequence>
<dbReference type="AlphaFoldDB" id="A0A7V2AYX0"/>
<reference evidence="7" key="1">
    <citation type="journal article" date="2020" name="mSystems">
        <title>Genome- and Community-Level Interaction Insights into Carbon Utilization and Element Cycling Functions of Hydrothermarchaeota in Hydrothermal Sediment.</title>
        <authorList>
            <person name="Zhou Z."/>
            <person name="Liu Y."/>
            <person name="Xu W."/>
            <person name="Pan J."/>
            <person name="Luo Z.H."/>
            <person name="Li M."/>
        </authorList>
    </citation>
    <scope>NUCLEOTIDE SEQUENCE [LARGE SCALE GENOMIC DNA]</scope>
    <source>
        <strain evidence="7">SpSt-143</strain>
    </source>
</reference>
<dbReference type="GO" id="GO:0008239">
    <property type="term" value="F:dipeptidyl-peptidase activity"/>
    <property type="evidence" value="ECO:0007669"/>
    <property type="project" value="UniProtKB-UniRule"/>
</dbReference>
<evidence type="ECO:0000256" key="4">
    <source>
        <dbReference type="ARBA" id="ARBA00022729"/>
    </source>
</evidence>
<keyword evidence="2 6" id="KW-0031">Aminopeptidase</keyword>
<dbReference type="EC" id="3.4.14.-" evidence="6"/>
<dbReference type="GO" id="GO:0043171">
    <property type="term" value="P:peptide catabolic process"/>
    <property type="evidence" value="ECO:0007669"/>
    <property type="project" value="UniProtKB-UniRule"/>
</dbReference>
<comment type="function">
    <text evidence="6">Catalyzes the removal of dipeptides from the N-terminus of oligopeptides.</text>
</comment>
<evidence type="ECO:0000256" key="3">
    <source>
        <dbReference type="ARBA" id="ARBA00022670"/>
    </source>
</evidence>
<dbReference type="EMBL" id="DSGB01000002">
    <property type="protein sequence ID" value="HER95200.1"/>
    <property type="molecule type" value="Genomic_DNA"/>
</dbReference>
<dbReference type="InterPro" id="IPR043504">
    <property type="entry name" value="Peptidase_S1_PA_chymotrypsin"/>
</dbReference>
<proteinExistence type="inferred from homology"/>
<feature type="chain" id="PRO_5031602362" description="Dipeptidyl-peptidase" evidence="6">
    <location>
        <begin position="33"/>
        <end position="757"/>
    </location>
</feature>
<evidence type="ECO:0000256" key="1">
    <source>
        <dbReference type="ARBA" id="ARBA00010491"/>
    </source>
</evidence>
<evidence type="ECO:0000256" key="6">
    <source>
        <dbReference type="RuleBase" id="RU366067"/>
    </source>
</evidence>
<dbReference type="InterPro" id="IPR019500">
    <property type="entry name" value="Pep_S46"/>
</dbReference>
<protein>
    <recommendedName>
        <fullName evidence="6">Dipeptidyl-peptidase</fullName>
        <ecNumber evidence="6">3.4.14.-</ecNumber>
    </recommendedName>
</protein>
<name>A0A7V2AYX0_RHOMR</name>
<keyword evidence="6" id="KW-0720">Serine protease</keyword>
<dbReference type="Pfam" id="PF10459">
    <property type="entry name" value="Peptidase_S46"/>
    <property type="match status" value="1"/>
</dbReference>
<dbReference type="GO" id="GO:0070009">
    <property type="term" value="F:serine-type aminopeptidase activity"/>
    <property type="evidence" value="ECO:0007669"/>
    <property type="project" value="UniProtKB-UniRule"/>
</dbReference>
<evidence type="ECO:0000256" key="2">
    <source>
        <dbReference type="ARBA" id="ARBA00022438"/>
    </source>
</evidence>
<feature type="signal peptide" evidence="6">
    <location>
        <begin position="1"/>
        <end position="32"/>
    </location>
</feature>
<comment type="caution">
    <text evidence="7">The sequence shown here is derived from an EMBL/GenBank/DDBJ whole genome shotgun (WGS) entry which is preliminary data.</text>
</comment>
<keyword evidence="5 6" id="KW-0378">Hydrolase</keyword>
<dbReference type="PANTHER" id="PTHR38469:SF1">
    <property type="entry name" value="PERIPLASMIC PEPTIDASE SUBFAMILY S1B"/>
    <property type="match status" value="1"/>
</dbReference>
<keyword evidence="4 6" id="KW-0732">Signal</keyword>